<name>A0A3N0I1L1_9FIRM</name>
<dbReference type="AlphaFoldDB" id="A0A3N0I1L1"/>
<accession>A0A3N0I1L1</accession>
<evidence type="ECO:0000313" key="2">
    <source>
        <dbReference type="Proteomes" id="UP000276568"/>
    </source>
</evidence>
<dbReference type="Proteomes" id="UP000276568">
    <property type="component" value="Unassembled WGS sequence"/>
</dbReference>
<dbReference type="EMBL" id="RJQC01000002">
    <property type="protein sequence ID" value="RNM30370.1"/>
    <property type="molecule type" value="Genomic_DNA"/>
</dbReference>
<keyword evidence="2" id="KW-1185">Reference proteome</keyword>
<evidence type="ECO:0000313" key="1">
    <source>
        <dbReference type="EMBL" id="RNM30370.1"/>
    </source>
</evidence>
<gene>
    <name evidence="1" type="ORF">EDX97_06140</name>
</gene>
<reference evidence="1 2" key="1">
    <citation type="submission" date="2018-11" db="EMBL/GenBank/DDBJ databases">
        <title>Clostridium sp. nov., a member of the family Erysipelotrichaceae isolated from pig faeces.</title>
        <authorList>
            <person name="Chang Y.-H."/>
        </authorList>
    </citation>
    <scope>NUCLEOTIDE SEQUENCE [LARGE SCALE GENOMIC DNA]</scope>
    <source>
        <strain evidence="1 2">YH-panp20</strain>
    </source>
</reference>
<protein>
    <submittedName>
        <fullName evidence="1">Uncharacterized protein</fullName>
    </submittedName>
</protein>
<sequence>MALTFSMQNKVFALDAGWQDGDPLSVRFVYDDNAGPYAGQETMHYTIVSNQQKKFMESQITGYSSFQDTDGAKYTMSGIVWQSNNTSVDYSKYYSYNDLKALSNGHGIVTGLVKYSKEPAQAPIQVVGIYDAAALQGQEVSLYQSQPGSSKARKGIENLAEVDDGRQKYTKFNVDNDFYTYKTMVWADTQTEVESNVDYQTVAQHANNGVAKILIQFHVVHYYDYTLNGIDNISTGSFHWSDKEKMPLL</sequence>
<dbReference type="RefSeq" id="WP_128520284.1">
    <property type="nucleotide sequence ID" value="NZ_RJQC01000002.1"/>
</dbReference>
<organism evidence="1 2">
    <name type="scientific">Absicoccus porci</name>
    <dbReference type="NCBI Taxonomy" id="2486576"/>
    <lineage>
        <taxon>Bacteria</taxon>
        <taxon>Bacillati</taxon>
        <taxon>Bacillota</taxon>
        <taxon>Erysipelotrichia</taxon>
        <taxon>Erysipelotrichales</taxon>
        <taxon>Erysipelotrichaceae</taxon>
        <taxon>Absicoccus</taxon>
    </lineage>
</organism>
<proteinExistence type="predicted"/>
<comment type="caution">
    <text evidence="1">The sequence shown here is derived from an EMBL/GenBank/DDBJ whole genome shotgun (WGS) entry which is preliminary data.</text>
</comment>